<gene>
    <name evidence="5" type="ORF">M9Y10_045812</name>
</gene>
<dbReference type="InterPro" id="IPR000719">
    <property type="entry name" value="Prot_kinase_dom"/>
</dbReference>
<dbReference type="EMBL" id="JAPFFF010000009">
    <property type="protein sequence ID" value="KAK8883164.1"/>
    <property type="molecule type" value="Genomic_DNA"/>
</dbReference>
<comment type="caution">
    <text evidence="5">The sequence shown here is derived from an EMBL/GenBank/DDBJ whole genome shotgun (WGS) entry which is preliminary data.</text>
</comment>
<dbReference type="Gene3D" id="1.10.510.10">
    <property type="entry name" value="Transferase(Phosphotransferase) domain 1"/>
    <property type="match status" value="1"/>
</dbReference>
<evidence type="ECO:0000256" key="2">
    <source>
        <dbReference type="ARBA" id="ARBA00022840"/>
    </source>
</evidence>
<feature type="domain" description="Protein kinase" evidence="4">
    <location>
        <begin position="1"/>
        <end position="176"/>
    </location>
</feature>
<dbReference type="PROSITE" id="PS00108">
    <property type="entry name" value="PROTEIN_KINASE_ST"/>
    <property type="match status" value="1"/>
</dbReference>
<sequence>MLYDFNLMNFKNEPNPTIFTDYMPNGSVANLIKTKPKFPLSKRYIILLGISIGMKCLYSHKIIHRDLKPDNVLLDKNDHPHICDFGISKIADESVSKIVMESFLVPLYTWPQKFLPYTGIKSIHLFFNDVINGKRPDLSIVKEPKVRNFLNKCWSNDPELRPYFDQIVEEIKGNFFMNFMNADKKEVNDYLYFFREKLPPLKKNIQKADPKLPAESKAVQNKKQKNAITLQ</sequence>
<accession>A0ABR2JWK7</accession>
<dbReference type="SUPFAM" id="SSF56112">
    <property type="entry name" value="Protein kinase-like (PK-like)"/>
    <property type="match status" value="1"/>
</dbReference>
<evidence type="ECO:0000256" key="1">
    <source>
        <dbReference type="ARBA" id="ARBA00022741"/>
    </source>
</evidence>
<dbReference type="InterPro" id="IPR051681">
    <property type="entry name" value="Ser/Thr_Kinases-Pseudokinases"/>
</dbReference>
<dbReference type="PANTHER" id="PTHR44329:SF298">
    <property type="entry name" value="MIXED LINEAGE KINASE DOMAIN-LIKE PROTEIN"/>
    <property type="match status" value="1"/>
</dbReference>
<reference evidence="5 6" key="1">
    <citation type="submission" date="2024-04" db="EMBL/GenBank/DDBJ databases">
        <title>Tritrichomonas musculus Genome.</title>
        <authorList>
            <person name="Alves-Ferreira E."/>
            <person name="Grigg M."/>
            <person name="Lorenzi H."/>
            <person name="Galac M."/>
        </authorList>
    </citation>
    <scope>NUCLEOTIDE SEQUENCE [LARGE SCALE GENOMIC DNA]</scope>
    <source>
        <strain evidence="5 6">EAF2021</strain>
    </source>
</reference>
<feature type="region of interest" description="Disordered" evidence="3">
    <location>
        <begin position="209"/>
        <end position="231"/>
    </location>
</feature>
<keyword evidence="1" id="KW-0547">Nucleotide-binding</keyword>
<evidence type="ECO:0000256" key="3">
    <source>
        <dbReference type="SAM" id="MobiDB-lite"/>
    </source>
</evidence>
<protein>
    <recommendedName>
        <fullName evidence="4">Protein kinase domain-containing protein</fullName>
    </recommendedName>
</protein>
<evidence type="ECO:0000313" key="6">
    <source>
        <dbReference type="Proteomes" id="UP001470230"/>
    </source>
</evidence>
<keyword evidence="6" id="KW-1185">Reference proteome</keyword>
<proteinExistence type="predicted"/>
<organism evidence="5 6">
    <name type="scientific">Tritrichomonas musculus</name>
    <dbReference type="NCBI Taxonomy" id="1915356"/>
    <lineage>
        <taxon>Eukaryota</taxon>
        <taxon>Metamonada</taxon>
        <taxon>Parabasalia</taxon>
        <taxon>Tritrichomonadida</taxon>
        <taxon>Tritrichomonadidae</taxon>
        <taxon>Tritrichomonas</taxon>
    </lineage>
</organism>
<dbReference type="PANTHER" id="PTHR44329">
    <property type="entry name" value="SERINE/THREONINE-PROTEIN KINASE TNNI3K-RELATED"/>
    <property type="match status" value="1"/>
</dbReference>
<name>A0ABR2JWK7_9EUKA</name>
<keyword evidence="2" id="KW-0067">ATP-binding</keyword>
<dbReference type="PROSITE" id="PS50011">
    <property type="entry name" value="PROTEIN_KINASE_DOM"/>
    <property type="match status" value="1"/>
</dbReference>
<dbReference type="SMART" id="SM00220">
    <property type="entry name" value="S_TKc"/>
    <property type="match status" value="1"/>
</dbReference>
<evidence type="ECO:0000313" key="5">
    <source>
        <dbReference type="EMBL" id="KAK8883164.1"/>
    </source>
</evidence>
<dbReference type="Pfam" id="PF00069">
    <property type="entry name" value="Pkinase"/>
    <property type="match status" value="1"/>
</dbReference>
<evidence type="ECO:0000259" key="4">
    <source>
        <dbReference type="PROSITE" id="PS50011"/>
    </source>
</evidence>
<dbReference type="InterPro" id="IPR011009">
    <property type="entry name" value="Kinase-like_dom_sf"/>
</dbReference>
<dbReference type="Proteomes" id="UP001470230">
    <property type="component" value="Unassembled WGS sequence"/>
</dbReference>
<dbReference type="InterPro" id="IPR008271">
    <property type="entry name" value="Ser/Thr_kinase_AS"/>
</dbReference>